<evidence type="ECO:0000259" key="12">
    <source>
        <dbReference type="Pfam" id="PF21760"/>
    </source>
</evidence>
<evidence type="ECO:0000256" key="1">
    <source>
        <dbReference type="ARBA" id="ARBA00004651"/>
    </source>
</evidence>
<dbReference type="Pfam" id="PF21760">
    <property type="entry name" value="SecD_1st"/>
    <property type="match status" value="1"/>
</dbReference>
<dbReference type="InterPro" id="IPR005791">
    <property type="entry name" value="SecD"/>
</dbReference>
<feature type="domain" description="Protein translocase subunit SecDF P1" evidence="12">
    <location>
        <begin position="155"/>
        <end position="213"/>
    </location>
</feature>
<evidence type="ECO:0000256" key="6">
    <source>
        <dbReference type="ARBA" id="ARBA00022989"/>
    </source>
</evidence>
<keyword evidence="4 9" id="KW-0812">Transmembrane</keyword>
<keyword evidence="10" id="KW-0175">Coiled coil</keyword>
<feature type="transmembrane region" description="Helical" evidence="9">
    <location>
        <begin position="515"/>
        <end position="536"/>
    </location>
</feature>
<feature type="transmembrane region" description="Helical" evidence="9">
    <location>
        <begin position="463"/>
        <end position="483"/>
    </location>
</feature>
<comment type="similarity">
    <text evidence="9">Belongs to the SecD/SecF family. SecD subfamily.</text>
</comment>
<comment type="function">
    <text evidence="9">Part of the Sec protein translocase complex. Interacts with the SecYEG preprotein conducting channel. SecDF uses the proton motive force (PMF) to complete protein translocation after the ATP-dependent function of SecA.</text>
</comment>
<dbReference type="GO" id="GO:0005886">
    <property type="term" value="C:plasma membrane"/>
    <property type="evidence" value="ECO:0007669"/>
    <property type="project" value="UniProtKB-SubCell"/>
</dbReference>
<dbReference type="InterPro" id="IPR055344">
    <property type="entry name" value="SecD_SecF_C_bact"/>
</dbReference>
<comment type="subcellular location">
    <subcellularLocation>
        <location evidence="1 9">Cell membrane</location>
        <topology evidence="1 9">Multi-pass membrane protein</topology>
    </subcellularLocation>
</comment>
<feature type="transmembrane region" description="Helical" evidence="9">
    <location>
        <begin position="490"/>
        <end position="509"/>
    </location>
</feature>
<dbReference type="FunFam" id="1.20.1640.10:FF:000004">
    <property type="entry name" value="Protein translocase subunit SecD"/>
    <property type="match status" value="1"/>
</dbReference>
<evidence type="ECO:0000256" key="9">
    <source>
        <dbReference type="HAMAP-Rule" id="MF_01463"/>
    </source>
</evidence>
<accession>A0A395LYK2</accession>
<keyword evidence="3 9" id="KW-1003">Cell membrane</keyword>
<reference evidence="14 15" key="1">
    <citation type="journal article" date="2011" name="ISME J.">
        <title>Community ecology of hot spring cyanobacterial mats: predominant populations and their functional potential.</title>
        <authorList>
            <person name="Klatt C.G."/>
            <person name="Wood J.M."/>
            <person name="Rusch D.B."/>
            <person name="Bateson M.M."/>
            <person name="Hamamura N."/>
            <person name="Heidelberg J.F."/>
            <person name="Grossman A.R."/>
            <person name="Bhaya D."/>
            <person name="Cohan F.M."/>
            <person name="Kuhl M."/>
            <person name="Bryant D.A."/>
            <person name="Ward D.M."/>
        </authorList>
    </citation>
    <scope>NUCLEOTIDE SEQUENCE [LARGE SCALE GENOMIC DNA]</scope>
    <source>
        <strain evidence="14">OS</strain>
    </source>
</reference>
<evidence type="ECO:0000256" key="3">
    <source>
        <dbReference type="ARBA" id="ARBA00022475"/>
    </source>
</evidence>
<comment type="caution">
    <text evidence="14">The sequence shown here is derived from an EMBL/GenBank/DDBJ whole genome shotgun (WGS) entry which is preliminary data.</text>
</comment>
<evidence type="ECO:0000256" key="5">
    <source>
        <dbReference type="ARBA" id="ARBA00022927"/>
    </source>
</evidence>
<keyword evidence="7 9" id="KW-0811">Translocation</keyword>
<dbReference type="NCBIfam" id="TIGR01129">
    <property type="entry name" value="secD"/>
    <property type="match status" value="1"/>
</dbReference>
<feature type="coiled-coil region" evidence="10">
    <location>
        <begin position="137"/>
        <end position="164"/>
    </location>
</feature>
<keyword evidence="8 9" id="KW-0472">Membrane</keyword>
<comment type="caution">
    <text evidence="9">Lacks conserved residue(s) required for the propagation of feature annotation.</text>
</comment>
<gene>
    <name evidence="9 14" type="primary">secD</name>
    <name evidence="14" type="ORF">D0433_10230</name>
</gene>
<feature type="domain" description="SecDF P1 head subdomain" evidence="13">
    <location>
        <begin position="338"/>
        <end position="440"/>
    </location>
</feature>
<evidence type="ECO:0000259" key="13">
    <source>
        <dbReference type="Pfam" id="PF22599"/>
    </source>
</evidence>
<proteinExistence type="inferred from homology"/>
<keyword evidence="2 9" id="KW-0813">Transport</keyword>
<evidence type="ECO:0000256" key="4">
    <source>
        <dbReference type="ARBA" id="ARBA00022692"/>
    </source>
</evidence>
<protein>
    <recommendedName>
        <fullName evidence="9">Protein translocase subunit SecD</fullName>
    </recommendedName>
</protein>
<keyword evidence="5 9" id="KW-0653">Protein transport</keyword>
<dbReference type="NCBIfam" id="TIGR00916">
    <property type="entry name" value="2A0604s01"/>
    <property type="match status" value="1"/>
</dbReference>
<dbReference type="PANTHER" id="PTHR30081:SF1">
    <property type="entry name" value="PROTEIN TRANSLOCASE SUBUNIT SECD"/>
    <property type="match status" value="1"/>
</dbReference>
<comment type="subunit">
    <text evidence="9">Forms a complex with SecF. Part of the essential Sec protein translocation apparatus which comprises SecA, SecYEG and auxiliary proteins SecDF. Other proteins may also be involved.</text>
</comment>
<dbReference type="InterPro" id="IPR001036">
    <property type="entry name" value="Acrflvin-R"/>
</dbReference>
<dbReference type="InterPro" id="IPR048634">
    <property type="entry name" value="SecD_SecF_C"/>
</dbReference>
<dbReference type="Gene3D" id="3.30.70.3220">
    <property type="match status" value="1"/>
</dbReference>
<evidence type="ECO:0000256" key="7">
    <source>
        <dbReference type="ARBA" id="ARBA00023010"/>
    </source>
</evidence>
<feature type="domain" description="Protein export membrane protein SecD/SecF C-terminal" evidence="11">
    <location>
        <begin position="443"/>
        <end position="605"/>
    </location>
</feature>
<evidence type="ECO:0000256" key="10">
    <source>
        <dbReference type="SAM" id="Coils"/>
    </source>
</evidence>
<evidence type="ECO:0000259" key="11">
    <source>
        <dbReference type="Pfam" id="PF02355"/>
    </source>
</evidence>
<keyword evidence="6 9" id="KW-1133">Transmembrane helix</keyword>
<dbReference type="PANTHER" id="PTHR30081">
    <property type="entry name" value="PROTEIN-EXPORT MEMBRANE PROTEIN SEC"/>
    <property type="match status" value="1"/>
</dbReference>
<feature type="transmembrane region" description="Helical" evidence="9">
    <location>
        <begin position="583"/>
        <end position="604"/>
    </location>
</feature>
<name>A0A395LYK2_9BACT</name>
<evidence type="ECO:0000313" key="14">
    <source>
        <dbReference type="EMBL" id="RFM23599.1"/>
    </source>
</evidence>
<evidence type="ECO:0000256" key="8">
    <source>
        <dbReference type="ARBA" id="ARBA00023136"/>
    </source>
</evidence>
<dbReference type="Pfam" id="PF07549">
    <property type="entry name" value="Sec_GG"/>
    <property type="match status" value="1"/>
</dbReference>
<dbReference type="InterPro" id="IPR048631">
    <property type="entry name" value="SecD_1st"/>
</dbReference>
<dbReference type="EMBL" id="PHFL01000061">
    <property type="protein sequence ID" value="RFM23599.1"/>
    <property type="molecule type" value="Genomic_DNA"/>
</dbReference>
<dbReference type="PRINTS" id="PR00702">
    <property type="entry name" value="ACRIFLAVINRP"/>
</dbReference>
<evidence type="ECO:0000313" key="15">
    <source>
        <dbReference type="Proteomes" id="UP000266389"/>
    </source>
</evidence>
<evidence type="ECO:0000256" key="2">
    <source>
        <dbReference type="ARBA" id="ARBA00022448"/>
    </source>
</evidence>
<dbReference type="InterPro" id="IPR054384">
    <property type="entry name" value="SecDF_P1_head"/>
</dbReference>
<dbReference type="GO" id="GO:0006605">
    <property type="term" value="P:protein targeting"/>
    <property type="evidence" value="ECO:0007669"/>
    <property type="project" value="UniProtKB-UniRule"/>
</dbReference>
<organism evidence="14 15">
    <name type="scientific">Candidatus Thermochlorobacter aerophilus</name>
    <dbReference type="NCBI Taxonomy" id="1868324"/>
    <lineage>
        <taxon>Bacteria</taxon>
        <taxon>Pseudomonadati</taxon>
        <taxon>Chlorobiota</taxon>
        <taxon>Chlorobiia</taxon>
        <taxon>Chlorobiales</taxon>
        <taxon>Candidatus Thermochlorobacteriaceae</taxon>
        <taxon>Candidatus Thermochlorobacter</taxon>
    </lineage>
</organism>
<dbReference type="GO" id="GO:0015450">
    <property type="term" value="F:protein-transporting ATPase activity"/>
    <property type="evidence" value="ECO:0007669"/>
    <property type="project" value="InterPro"/>
</dbReference>
<dbReference type="GO" id="GO:0065002">
    <property type="term" value="P:intracellular protein transmembrane transport"/>
    <property type="evidence" value="ECO:0007669"/>
    <property type="project" value="UniProtKB-UniRule"/>
</dbReference>
<dbReference type="Pfam" id="PF22599">
    <property type="entry name" value="SecDF_P1_head"/>
    <property type="match status" value="1"/>
</dbReference>
<dbReference type="SUPFAM" id="SSF82866">
    <property type="entry name" value="Multidrug efflux transporter AcrB transmembrane domain"/>
    <property type="match status" value="1"/>
</dbReference>
<sequence>MKKNSFRIGLTIAFILLSGWFLYPTVQDYFYSKKLREFSSPEDSLAFVKENRKSIDAAQEKRLKLGLDLKGGMHVVLEVDVLELLELKARNRDAVFDSTLAAVRARAERENEKIPVLLAQAFKQQGIRLSRYFYDLRDSDDEVVEKLNKEVEEAVNRAKEIIRNRVDQFGVAEPTILTKGGRRIIVELPGVSDKERVRKLLKGTAKLEFKLVRDPELALKTLSDINKYLARQNRLSDTTLANDSLALAKADSLAALPDSLKSQEQLKKDNPLFAIADTDDGIIIDPRSGALFVTETAKPKVFAMLNRADVRERFGSDIEFLPDARPFQNDAGENVYRLYPLKREAELEGGVIVDARATFSIDGSRPEVTMKMNDEGTRKWARITGANIDKQIAIVLDGVVFSAPVVKSKIPNGSSVINGLASAEEARDLEIVLRAGALPAPVRIVEERTVGASLGEDAIRAGLYSVLAGFFVVAIFMILYYRVAGFIADFALVFNILFVIAFLAGFSATLTLPGIAGLVLTIGMAVDANVLIFERVREEHAKGKLLKLAIEIGYDKAFSAILDSHVTTFGAAALLYTFGIGPIQGFAVTLMIGIAASLFTAIVITKISLTGCSSATKSASSASANSLLCPIS</sequence>
<dbReference type="Pfam" id="PF02355">
    <property type="entry name" value="SecD_SecF_C"/>
    <property type="match status" value="1"/>
</dbReference>
<dbReference type="Gene3D" id="1.20.1640.10">
    <property type="entry name" value="Multidrug efflux transporter AcrB transmembrane domain"/>
    <property type="match status" value="1"/>
</dbReference>
<feature type="transmembrane region" description="Helical" evidence="9">
    <location>
        <begin position="557"/>
        <end position="577"/>
    </location>
</feature>
<dbReference type="Gene3D" id="3.30.1360.200">
    <property type="match status" value="1"/>
</dbReference>
<dbReference type="AlphaFoldDB" id="A0A395LYK2"/>
<dbReference type="GO" id="GO:0043952">
    <property type="term" value="P:protein transport by the Sec complex"/>
    <property type="evidence" value="ECO:0007669"/>
    <property type="project" value="UniProtKB-UniRule"/>
</dbReference>
<dbReference type="InterPro" id="IPR022813">
    <property type="entry name" value="SecD/SecF_arch_bac"/>
</dbReference>
<dbReference type="Proteomes" id="UP000266389">
    <property type="component" value="Unassembled WGS sequence"/>
</dbReference>
<dbReference type="HAMAP" id="MF_01463_B">
    <property type="entry name" value="SecD_B"/>
    <property type="match status" value="1"/>
</dbReference>
<dbReference type="InterPro" id="IPR022646">
    <property type="entry name" value="SecD/SecF_CS"/>
</dbReference>